<organism evidence="1 2">
    <name type="scientific">Trifolium subterraneum</name>
    <name type="common">Subterranean clover</name>
    <dbReference type="NCBI Taxonomy" id="3900"/>
    <lineage>
        <taxon>Eukaryota</taxon>
        <taxon>Viridiplantae</taxon>
        <taxon>Streptophyta</taxon>
        <taxon>Embryophyta</taxon>
        <taxon>Tracheophyta</taxon>
        <taxon>Spermatophyta</taxon>
        <taxon>Magnoliopsida</taxon>
        <taxon>eudicotyledons</taxon>
        <taxon>Gunneridae</taxon>
        <taxon>Pentapetalae</taxon>
        <taxon>rosids</taxon>
        <taxon>fabids</taxon>
        <taxon>Fabales</taxon>
        <taxon>Fabaceae</taxon>
        <taxon>Papilionoideae</taxon>
        <taxon>50 kb inversion clade</taxon>
        <taxon>NPAAA clade</taxon>
        <taxon>Hologalegina</taxon>
        <taxon>IRL clade</taxon>
        <taxon>Trifolieae</taxon>
        <taxon>Trifolium</taxon>
    </lineage>
</organism>
<protein>
    <submittedName>
        <fullName evidence="1">Uncharacterized protein</fullName>
    </submittedName>
</protein>
<gene>
    <name evidence="1" type="ORF">TSUD_324270</name>
</gene>
<name>A0A2Z6M5T8_TRISU</name>
<dbReference type="AlphaFoldDB" id="A0A2Z6M5T8"/>
<accession>A0A2Z6M5T8</accession>
<reference evidence="2" key="1">
    <citation type="journal article" date="2017" name="Front. Plant Sci.">
        <title>Climate Clever Clovers: New Paradigm to Reduce the Environmental Footprint of Ruminants by Breeding Low Methanogenic Forages Utilizing Haplotype Variation.</title>
        <authorList>
            <person name="Kaur P."/>
            <person name="Appels R."/>
            <person name="Bayer P.E."/>
            <person name="Keeble-Gagnere G."/>
            <person name="Wang J."/>
            <person name="Hirakawa H."/>
            <person name="Shirasawa K."/>
            <person name="Vercoe P."/>
            <person name="Stefanova K."/>
            <person name="Durmic Z."/>
            <person name="Nichols P."/>
            <person name="Revell C."/>
            <person name="Isobe S.N."/>
            <person name="Edwards D."/>
            <person name="Erskine W."/>
        </authorList>
    </citation>
    <scope>NUCLEOTIDE SEQUENCE [LARGE SCALE GENOMIC DNA]</scope>
    <source>
        <strain evidence="2">cv. Daliak</strain>
    </source>
</reference>
<dbReference type="Proteomes" id="UP000242715">
    <property type="component" value="Unassembled WGS sequence"/>
</dbReference>
<evidence type="ECO:0000313" key="1">
    <source>
        <dbReference type="EMBL" id="GAU17224.1"/>
    </source>
</evidence>
<proteinExistence type="predicted"/>
<keyword evidence="2" id="KW-1185">Reference proteome</keyword>
<dbReference type="EMBL" id="DF973168">
    <property type="protein sequence ID" value="GAU17224.1"/>
    <property type="molecule type" value="Genomic_DNA"/>
</dbReference>
<evidence type="ECO:0000313" key="2">
    <source>
        <dbReference type="Proteomes" id="UP000242715"/>
    </source>
</evidence>
<sequence length="88" mass="10252">MSDVWVEIKLYNALVLENFKLESRSSQLGICLLHRHLNLSKLVLSMADHGENPNFRHMAPPSFTNWSRQLPNFLPWPTFDNTDPNRGF</sequence>